<keyword evidence="15" id="KW-0496">Mitochondrion</keyword>
<comment type="catalytic activity">
    <reaction evidence="28">
        <text>4-methylumbelliferone beta-D-glucuronate(in) + ATP + H2O = 4-methylumbelliferone beta-D-glucuronate(out) + ADP + phosphate + H(+)</text>
        <dbReference type="Rhea" id="RHEA:61372"/>
        <dbReference type="ChEBI" id="CHEBI:15377"/>
        <dbReference type="ChEBI" id="CHEBI:15378"/>
        <dbReference type="ChEBI" id="CHEBI:30616"/>
        <dbReference type="ChEBI" id="CHEBI:43474"/>
        <dbReference type="ChEBI" id="CHEBI:144582"/>
        <dbReference type="ChEBI" id="CHEBI:456216"/>
    </reaction>
    <physiologicalReaction direction="left-to-right" evidence="28">
        <dbReference type="Rhea" id="RHEA:61373"/>
    </physiologicalReaction>
</comment>
<dbReference type="RefSeq" id="XP_004391584.1">
    <property type="nucleotide sequence ID" value="XM_004391527.1"/>
</dbReference>
<keyword evidence="13 37" id="KW-1133">Transmembrane helix</keyword>
<name>A0A9B0L9F1_ODORO</name>
<evidence type="ECO:0000256" key="13">
    <source>
        <dbReference type="ARBA" id="ARBA00022989"/>
    </source>
</evidence>
<dbReference type="Pfam" id="PF01061">
    <property type="entry name" value="ABC2_membrane"/>
    <property type="match status" value="1"/>
</dbReference>
<evidence type="ECO:0000256" key="19">
    <source>
        <dbReference type="ARBA" id="ARBA00031839"/>
    </source>
</evidence>
<dbReference type="GO" id="GO:0008559">
    <property type="term" value="F:ABC-type xenobiotic transporter activity"/>
    <property type="evidence" value="ECO:0007669"/>
    <property type="project" value="UniProtKB-EC"/>
</dbReference>
<dbReference type="InterPro" id="IPR043926">
    <property type="entry name" value="ABCG_dom"/>
</dbReference>
<evidence type="ECO:0000256" key="27">
    <source>
        <dbReference type="ARBA" id="ARBA00047576"/>
    </source>
</evidence>
<dbReference type="FunFam" id="3.40.50.300:FF:000622">
    <property type="entry name" value="ATP-binding cassette sub-family G member 2"/>
    <property type="match status" value="1"/>
</dbReference>
<comment type="catalytic activity">
    <reaction evidence="24">
        <text>sphing-4-enine 1-phosphate(in) + ATP + H2O = sphing-4-enine 1-phosphate(out) + ADP + phosphate + H(+)</text>
        <dbReference type="Rhea" id="RHEA:38951"/>
        <dbReference type="ChEBI" id="CHEBI:15377"/>
        <dbReference type="ChEBI" id="CHEBI:15378"/>
        <dbReference type="ChEBI" id="CHEBI:30616"/>
        <dbReference type="ChEBI" id="CHEBI:43474"/>
        <dbReference type="ChEBI" id="CHEBI:60119"/>
        <dbReference type="ChEBI" id="CHEBI:456216"/>
    </reaction>
    <physiologicalReaction direction="left-to-right" evidence="24">
        <dbReference type="Rhea" id="RHEA:38952"/>
    </physiologicalReaction>
</comment>
<feature type="transmembrane region" description="Helical" evidence="37">
    <location>
        <begin position="534"/>
        <end position="556"/>
    </location>
</feature>
<keyword evidence="7" id="KW-1003">Cell membrane</keyword>
<comment type="catalytic activity">
    <reaction evidence="29">
        <text>riboflavin(in) + ATP + H2O = riboflavin(out) + ADP + phosphate + H(+)</text>
        <dbReference type="Rhea" id="RHEA:61352"/>
        <dbReference type="ChEBI" id="CHEBI:15377"/>
        <dbReference type="ChEBI" id="CHEBI:15378"/>
        <dbReference type="ChEBI" id="CHEBI:30616"/>
        <dbReference type="ChEBI" id="CHEBI:43474"/>
        <dbReference type="ChEBI" id="CHEBI:57986"/>
        <dbReference type="ChEBI" id="CHEBI:456216"/>
    </reaction>
    <physiologicalReaction direction="left-to-right" evidence="29">
        <dbReference type="Rhea" id="RHEA:61353"/>
    </physiologicalReaction>
</comment>
<dbReference type="PANTHER" id="PTHR48041:SF92">
    <property type="entry name" value="BROAD SUBSTRATE SPECIFICITY ATP-BINDING CASSETTE TRANSPORTER ABCG2"/>
    <property type="match status" value="1"/>
</dbReference>
<keyword evidence="6" id="KW-0813">Transport</keyword>
<keyword evidence="9 37" id="KW-0812">Transmembrane</keyword>
<evidence type="ECO:0000256" key="26">
    <source>
        <dbReference type="ARBA" id="ARBA00047542"/>
    </source>
</evidence>
<dbReference type="InterPro" id="IPR003593">
    <property type="entry name" value="AAA+_ATPase"/>
</dbReference>
<evidence type="ECO:0000256" key="18">
    <source>
        <dbReference type="ARBA" id="ARBA00023180"/>
    </source>
</evidence>
<evidence type="ECO:0000256" key="36">
    <source>
        <dbReference type="ARBA" id="ARBA00052001"/>
    </source>
</evidence>
<evidence type="ECO:0000256" key="2">
    <source>
        <dbReference type="ARBA" id="ARBA00004424"/>
    </source>
</evidence>
<evidence type="ECO:0000256" key="29">
    <source>
        <dbReference type="ARBA" id="ARBA00048280"/>
    </source>
</evidence>
<organism evidence="39 40">
    <name type="scientific">Odobenus rosmarus divergens</name>
    <name type="common">Pacific walrus</name>
    <dbReference type="NCBI Taxonomy" id="9708"/>
    <lineage>
        <taxon>Eukaryota</taxon>
        <taxon>Metazoa</taxon>
        <taxon>Chordata</taxon>
        <taxon>Craniata</taxon>
        <taxon>Vertebrata</taxon>
        <taxon>Euteleostomi</taxon>
        <taxon>Mammalia</taxon>
        <taxon>Eutheria</taxon>
        <taxon>Laurasiatheria</taxon>
        <taxon>Carnivora</taxon>
        <taxon>Caniformia</taxon>
        <taxon>Pinnipedia</taxon>
        <taxon>Odobenidae</taxon>
        <taxon>Odobenus</taxon>
    </lineage>
</organism>
<comment type="subcellular location">
    <subcellularLocation>
        <location evidence="2">Apical cell membrane</location>
        <topology evidence="2">Multi-pass membrane protein</topology>
    </subcellularLocation>
    <subcellularLocation>
        <location evidence="1">Mitochondrion membrane</location>
        <topology evidence="1">Multi-pass membrane protein</topology>
    </subcellularLocation>
</comment>
<comment type="catalytic activity">
    <reaction evidence="33">
        <text>4-methylumbelliferone sulfate(in) + ATP + H2O = 4-methylumbelliferone sulfate(out) + ADP + phosphate + H(+)</text>
        <dbReference type="Rhea" id="RHEA:61368"/>
        <dbReference type="ChEBI" id="CHEBI:15377"/>
        <dbReference type="ChEBI" id="CHEBI:15378"/>
        <dbReference type="ChEBI" id="CHEBI:30616"/>
        <dbReference type="ChEBI" id="CHEBI:43474"/>
        <dbReference type="ChEBI" id="CHEBI:144581"/>
        <dbReference type="ChEBI" id="CHEBI:456216"/>
    </reaction>
    <physiologicalReaction direction="left-to-right" evidence="33">
        <dbReference type="Rhea" id="RHEA:61369"/>
    </physiologicalReaction>
</comment>
<comment type="catalytic activity">
    <reaction evidence="30">
        <text>methotrexate(in) + ATP + H2O = methotrexate(out) + ADP + phosphate + H(+)</text>
        <dbReference type="Rhea" id="RHEA:61356"/>
        <dbReference type="ChEBI" id="CHEBI:15377"/>
        <dbReference type="ChEBI" id="CHEBI:15378"/>
        <dbReference type="ChEBI" id="CHEBI:30616"/>
        <dbReference type="ChEBI" id="CHEBI:43474"/>
        <dbReference type="ChEBI" id="CHEBI:50681"/>
        <dbReference type="ChEBI" id="CHEBI:456216"/>
    </reaction>
    <physiologicalReaction direction="left-to-right" evidence="30">
        <dbReference type="Rhea" id="RHEA:61357"/>
    </physiologicalReaction>
</comment>
<comment type="catalytic activity">
    <reaction evidence="31">
        <text>pheophorbide a(in) + ATP + H2O = pheophorbide a(out) + ADP + phosphate + H(+)</text>
        <dbReference type="Rhea" id="RHEA:61360"/>
        <dbReference type="ChEBI" id="CHEBI:15377"/>
        <dbReference type="ChEBI" id="CHEBI:15378"/>
        <dbReference type="ChEBI" id="CHEBI:30616"/>
        <dbReference type="ChEBI" id="CHEBI:43474"/>
        <dbReference type="ChEBI" id="CHEBI:58687"/>
        <dbReference type="ChEBI" id="CHEBI:456216"/>
    </reaction>
    <physiologicalReaction direction="left-to-right" evidence="31">
        <dbReference type="Rhea" id="RHEA:61361"/>
    </physiologicalReaction>
</comment>
<dbReference type="InterPro" id="IPR013525">
    <property type="entry name" value="ABC2_TM"/>
</dbReference>
<feature type="transmembrane region" description="Helical" evidence="37">
    <location>
        <begin position="503"/>
        <end position="527"/>
    </location>
</feature>
<dbReference type="GO" id="GO:0032217">
    <property type="term" value="F:riboflavin transmembrane transporter activity"/>
    <property type="evidence" value="ECO:0007669"/>
    <property type="project" value="TreeGrafter"/>
</dbReference>
<evidence type="ECO:0000256" key="4">
    <source>
        <dbReference type="ARBA" id="ARBA00012191"/>
    </source>
</evidence>
<dbReference type="Pfam" id="PF19055">
    <property type="entry name" value="ABC2_membrane_7"/>
    <property type="match status" value="1"/>
</dbReference>
<evidence type="ECO:0000256" key="34">
    <source>
        <dbReference type="ARBA" id="ARBA00049205"/>
    </source>
</evidence>
<keyword evidence="18" id="KW-0325">Glycoprotein</keyword>
<evidence type="ECO:0000256" key="12">
    <source>
        <dbReference type="ARBA" id="ARBA00022967"/>
    </source>
</evidence>
<dbReference type="GO" id="GO:0016887">
    <property type="term" value="F:ATP hydrolysis activity"/>
    <property type="evidence" value="ECO:0007669"/>
    <property type="project" value="InterPro"/>
</dbReference>
<feature type="transmembrane region" description="Helical" evidence="37">
    <location>
        <begin position="629"/>
        <end position="648"/>
    </location>
</feature>
<evidence type="ECO:0000256" key="35">
    <source>
        <dbReference type="ARBA" id="ARBA00049490"/>
    </source>
</evidence>
<proteinExistence type="inferred from homology"/>
<keyword evidence="10" id="KW-0547">Nucleotide-binding</keyword>
<evidence type="ECO:0000256" key="28">
    <source>
        <dbReference type="ARBA" id="ARBA00047877"/>
    </source>
</evidence>
<evidence type="ECO:0000256" key="5">
    <source>
        <dbReference type="ARBA" id="ARBA00019542"/>
    </source>
</evidence>
<comment type="catalytic activity">
    <reaction evidence="27">
        <text>17beta-estradiol 17-O-(beta-D-glucuronate)(in) + ATP + H2O = 17beta-estradiol 17-O-(beta-D-glucuronate)(out) + ADP + phosphate + H(+)</text>
        <dbReference type="Rhea" id="RHEA:60128"/>
        <dbReference type="ChEBI" id="CHEBI:15377"/>
        <dbReference type="ChEBI" id="CHEBI:15378"/>
        <dbReference type="ChEBI" id="CHEBI:30616"/>
        <dbReference type="ChEBI" id="CHEBI:43474"/>
        <dbReference type="ChEBI" id="CHEBI:82961"/>
        <dbReference type="ChEBI" id="CHEBI:456216"/>
    </reaction>
    <physiologicalReaction direction="left-to-right" evidence="27">
        <dbReference type="Rhea" id="RHEA:60129"/>
    </physiologicalReaction>
</comment>
<keyword evidence="39" id="KW-1185">Reference proteome</keyword>
<dbReference type="InterPro" id="IPR027417">
    <property type="entry name" value="P-loop_NTPase"/>
</dbReference>
<evidence type="ECO:0000256" key="22">
    <source>
        <dbReference type="ARBA" id="ARBA00046614"/>
    </source>
</evidence>
<dbReference type="PANTHER" id="PTHR48041">
    <property type="entry name" value="ABC TRANSPORTER G FAMILY MEMBER 28"/>
    <property type="match status" value="1"/>
</dbReference>
<evidence type="ECO:0000256" key="3">
    <source>
        <dbReference type="ARBA" id="ARBA00005814"/>
    </source>
</evidence>
<dbReference type="InterPro" id="IPR050352">
    <property type="entry name" value="ABCG_transporters"/>
</dbReference>
<evidence type="ECO:0000256" key="37">
    <source>
        <dbReference type="SAM" id="Phobius"/>
    </source>
</evidence>
<evidence type="ECO:0000313" key="40">
    <source>
        <dbReference type="RefSeq" id="XP_004391584.1"/>
    </source>
</evidence>
<dbReference type="Proteomes" id="UP000245340">
    <property type="component" value="Unplaced"/>
</dbReference>
<evidence type="ECO:0000256" key="8">
    <source>
        <dbReference type="ARBA" id="ARBA00022553"/>
    </source>
</evidence>
<evidence type="ECO:0000256" key="7">
    <source>
        <dbReference type="ARBA" id="ARBA00022475"/>
    </source>
</evidence>
<dbReference type="GO" id="GO:0031966">
    <property type="term" value="C:mitochondrial membrane"/>
    <property type="evidence" value="ECO:0007669"/>
    <property type="project" value="UniProtKB-SubCell"/>
</dbReference>
<evidence type="ECO:0000256" key="9">
    <source>
        <dbReference type="ARBA" id="ARBA00022692"/>
    </source>
</evidence>
<evidence type="ECO:0000256" key="11">
    <source>
        <dbReference type="ARBA" id="ARBA00022840"/>
    </source>
</evidence>
<evidence type="ECO:0000256" key="17">
    <source>
        <dbReference type="ARBA" id="ARBA00023157"/>
    </source>
</evidence>
<feature type="transmembrane region" description="Helical" evidence="37">
    <location>
        <begin position="394"/>
        <end position="414"/>
    </location>
</feature>
<comment type="catalytic activity">
    <reaction evidence="36">
        <text>itaconate(in) + ATP + H2O = itaconate(out) + ADP + phosphate + H(+)</text>
        <dbReference type="Rhea" id="RHEA:82291"/>
        <dbReference type="ChEBI" id="CHEBI:15377"/>
        <dbReference type="ChEBI" id="CHEBI:15378"/>
        <dbReference type="ChEBI" id="CHEBI:17240"/>
        <dbReference type="ChEBI" id="CHEBI:30616"/>
        <dbReference type="ChEBI" id="CHEBI:43474"/>
        <dbReference type="ChEBI" id="CHEBI:456216"/>
    </reaction>
    <physiologicalReaction direction="left-to-right" evidence="36">
        <dbReference type="Rhea" id="RHEA:82292"/>
    </physiologicalReaction>
</comment>
<reference evidence="40" key="1">
    <citation type="submission" date="2025-08" db="UniProtKB">
        <authorList>
            <consortium name="RefSeq"/>
        </authorList>
    </citation>
    <scope>IDENTIFICATION</scope>
</reference>
<keyword evidence="8" id="KW-0597">Phosphoprotein</keyword>
<accession>A0A9B0L9F1</accession>
<dbReference type="CDD" id="cd03213">
    <property type="entry name" value="ABCG_EPDR"/>
    <property type="match status" value="1"/>
</dbReference>
<comment type="catalytic activity">
    <reaction evidence="21">
        <text>ATP + H2O + xenobioticSide 1 = ADP + phosphate + xenobioticSide 2.</text>
        <dbReference type="EC" id="7.6.2.2"/>
    </reaction>
</comment>
<keyword evidence="17" id="KW-1015">Disulfide bond</keyword>
<comment type="catalytic activity">
    <reaction evidence="35">
        <text>5,7-dimethyl-2-methylamino-4-(3-pyridylmethyl)-1,3-benzothiazol-6-yl beta-D-glucuronate(in) + ATP + H2O = 5,7-dimethyl-2-methylamino-4-(3-pyridylmethyl)-1,3-benzothiazol-6-yl beta-D-glucuronate(out) + ADP + phosphate + H(+)</text>
        <dbReference type="Rhea" id="RHEA:61384"/>
        <dbReference type="ChEBI" id="CHEBI:15377"/>
        <dbReference type="ChEBI" id="CHEBI:15378"/>
        <dbReference type="ChEBI" id="CHEBI:30616"/>
        <dbReference type="ChEBI" id="CHEBI:43474"/>
        <dbReference type="ChEBI" id="CHEBI:144584"/>
        <dbReference type="ChEBI" id="CHEBI:456216"/>
    </reaction>
    <physiologicalReaction direction="left-to-right" evidence="35">
        <dbReference type="Rhea" id="RHEA:61385"/>
    </physiologicalReaction>
</comment>
<gene>
    <name evidence="40" type="primary">ABCG2</name>
</gene>
<keyword evidence="11 40" id="KW-0067">ATP-binding</keyword>
<evidence type="ECO:0000256" key="10">
    <source>
        <dbReference type="ARBA" id="ARBA00022741"/>
    </source>
</evidence>
<evidence type="ECO:0000256" key="16">
    <source>
        <dbReference type="ARBA" id="ARBA00023136"/>
    </source>
</evidence>
<keyword evidence="16 37" id="KW-0472">Membrane</keyword>
<evidence type="ECO:0000256" key="14">
    <source>
        <dbReference type="ARBA" id="ARBA00023055"/>
    </source>
</evidence>
<dbReference type="InterPro" id="IPR003439">
    <property type="entry name" value="ABC_transporter-like_ATP-bd"/>
</dbReference>
<comment type="catalytic activity">
    <reaction evidence="25">
        <text>estrone 3-sulfate(in) + ATP + H2O = estrone 3-sulfate(out) + ADP + phosphate + H(+)</text>
        <dbReference type="Rhea" id="RHEA:61348"/>
        <dbReference type="ChEBI" id="CHEBI:15377"/>
        <dbReference type="ChEBI" id="CHEBI:15378"/>
        <dbReference type="ChEBI" id="CHEBI:30616"/>
        <dbReference type="ChEBI" id="CHEBI:43474"/>
        <dbReference type="ChEBI" id="CHEBI:60050"/>
        <dbReference type="ChEBI" id="CHEBI:456216"/>
    </reaction>
    <physiologicalReaction direction="left-to-right" evidence="25">
        <dbReference type="Rhea" id="RHEA:61349"/>
    </physiologicalReaction>
</comment>
<comment type="catalytic activity">
    <reaction evidence="26">
        <text>5,7-dimethyl-2-methylamino-4-(3-pyridylmethyl)-1,3-benzothiazol-6-yl sulfate(in) + ATP + H2O = 5,7-dimethyl-2-methylamino-4-(3-pyridylmethyl)-1,3-benzothiazol-6-yl sulfate(out) + ADP + phosphate + H(+)</text>
        <dbReference type="Rhea" id="RHEA:61376"/>
        <dbReference type="ChEBI" id="CHEBI:15377"/>
        <dbReference type="ChEBI" id="CHEBI:15378"/>
        <dbReference type="ChEBI" id="CHEBI:30616"/>
        <dbReference type="ChEBI" id="CHEBI:43474"/>
        <dbReference type="ChEBI" id="CHEBI:144583"/>
        <dbReference type="ChEBI" id="CHEBI:456216"/>
    </reaction>
    <physiologicalReaction direction="left-to-right" evidence="26">
        <dbReference type="Rhea" id="RHEA:61377"/>
    </physiologicalReaction>
</comment>
<comment type="similarity">
    <text evidence="3">Belongs to the ABC transporter superfamily. ABCG family. Eye pigment precursor importer (TC 3.A.1.204) subfamily.</text>
</comment>
<evidence type="ECO:0000256" key="20">
    <source>
        <dbReference type="ARBA" id="ARBA00031848"/>
    </source>
</evidence>
<evidence type="ECO:0000256" key="6">
    <source>
        <dbReference type="ARBA" id="ARBA00022448"/>
    </source>
</evidence>
<comment type="catalytic activity">
    <reaction evidence="23">
        <text>dehydroepiandrosterone 3-sulfate(in) + ATP + H2O = dehydroepiandrosterone 3-sulfate(out) + ADP + phosphate + H(+)</text>
        <dbReference type="Rhea" id="RHEA:61364"/>
        <dbReference type="ChEBI" id="CHEBI:15377"/>
        <dbReference type="ChEBI" id="CHEBI:15378"/>
        <dbReference type="ChEBI" id="CHEBI:30616"/>
        <dbReference type="ChEBI" id="CHEBI:43474"/>
        <dbReference type="ChEBI" id="CHEBI:57905"/>
        <dbReference type="ChEBI" id="CHEBI:456216"/>
    </reaction>
    <physiologicalReaction direction="left-to-right" evidence="23">
        <dbReference type="Rhea" id="RHEA:61365"/>
    </physiologicalReaction>
</comment>
<evidence type="ECO:0000256" key="24">
    <source>
        <dbReference type="ARBA" id="ARBA00047354"/>
    </source>
</evidence>
<dbReference type="GO" id="GO:0005524">
    <property type="term" value="F:ATP binding"/>
    <property type="evidence" value="ECO:0007669"/>
    <property type="project" value="UniProtKB-KW"/>
</dbReference>
<dbReference type="PROSITE" id="PS50893">
    <property type="entry name" value="ABC_TRANSPORTER_2"/>
    <property type="match status" value="1"/>
</dbReference>
<dbReference type="SUPFAM" id="SSF52540">
    <property type="entry name" value="P-loop containing nucleoside triphosphate hydrolases"/>
    <property type="match status" value="1"/>
</dbReference>
<evidence type="ECO:0000256" key="32">
    <source>
        <dbReference type="ARBA" id="ARBA00048665"/>
    </source>
</evidence>
<evidence type="ECO:0000259" key="38">
    <source>
        <dbReference type="PROSITE" id="PS50893"/>
    </source>
</evidence>
<feature type="domain" description="ABC transporter" evidence="38">
    <location>
        <begin position="37"/>
        <end position="286"/>
    </location>
</feature>
<feature type="transmembrane region" description="Helical" evidence="37">
    <location>
        <begin position="481"/>
        <end position="497"/>
    </location>
</feature>
<keyword evidence="14" id="KW-0445">Lipid transport</keyword>
<evidence type="ECO:0000256" key="23">
    <source>
        <dbReference type="ARBA" id="ARBA00047279"/>
    </source>
</evidence>
<evidence type="ECO:0000256" key="31">
    <source>
        <dbReference type="ARBA" id="ARBA00048455"/>
    </source>
</evidence>
<dbReference type="GO" id="GO:0006869">
    <property type="term" value="P:lipid transport"/>
    <property type="evidence" value="ECO:0007669"/>
    <property type="project" value="UniProtKB-KW"/>
</dbReference>
<dbReference type="Pfam" id="PF00005">
    <property type="entry name" value="ABC_tran"/>
    <property type="match status" value="1"/>
</dbReference>
<keyword evidence="12" id="KW-1278">Translocase</keyword>
<evidence type="ECO:0000313" key="39">
    <source>
        <dbReference type="Proteomes" id="UP000245340"/>
    </source>
</evidence>
<comment type="subunit">
    <text evidence="22">Homodimer; disulfide-linked. The minimal functional unit is a homodimer, but the major oligomeric form in plasma membrane is a homotetramer with possibility of higher order oligomerization up to homododecamers.</text>
</comment>
<dbReference type="GO" id="GO:0015562">
    <property type="term" value="F:efflux transmembrane transporter activity"/>
    <property type="evidence" value="ECO:0007669"/>
    <property type="project" value="UniProtKB-ARBA"/>
</dbReference>
<comment type="catalytic activity">
    <reaction evidence="32">
        <text>urate(in) + ATP + H2O = urate(out) + ADP + phosphate + H(+)</text>
        <dbReference type="Rhea" id="RHEA:16461"/>
        <dbReference type="ChEBI" id="CHEBI:15377"/>
        <dbReference type="ChEBI" id="CHEBI:15378"/>
        <dbReference type="ChEBI" id="CHEBI:17775"/>
        <dbReference type="ChEBI" id="CHEBI:30616"/>
        <dbReference type="ChEBI" id="CHEBI:43474"/>
        <dbReference type="ChEBI" id="CHEBI:456216"/>
    </reaction>
    <physiologicalReaction direction="left-to-right" evidence="32">
        <dbReference type="Rhea" id="RHEA:16462"/>
    </physiologicalReaction>
</comment>
<protein>
    <recommendedName>
        <fullName evidence="5">Broad substrate specificity ATP-binding cassette transporter ABCG2</fullName>
        <ecNumber evidence="4">7.6.2.2</ecNumber>
    </recommendedName>
    <alternativeName>
        <fullName evidence="19">ATP-binding cassette sub-family G member 2</fullName>
    </alternativeName>
    <alternativeName>
        <fullName evidence="20">Urate exporter</fullName>
    </alternativeName>
</protein>
<sequence>MSSNNDQVFIPMSRRNTSDLSRMTSNNPKTFTEVAVLSFHNICYRVKVKSGFLLGRKTVEKEILTNVNGIMRPGLNAILGPTGGGKSSLLDILAARKDPNGLSGDVLINGAPRPANFKCNSGYVVQDDVVMGTLTVRENLQFSAALRLPTTMTSHEKNEQINKVIQQLGLDKVADSKVGTQFIRGVSGGERKRTSIGMELITDPAILFLDEPTTGLDSSTANAVLLLLKRMSEQGRTIIFSIHQPRYSIFKLFDSLTLLASGRLMFHGPAQEALGYFASVGYHCEPYNNPADFFLDVINGDSSAVILNREDQDVKETEEPSKRGSPLIEKIAEFYGNSDFCRKTKDELDRLIKGHKRKSSTFKEITYATSFCHQLRWISKRSFKNLLGNPQASIAQIIVTVILGFVIGAIFYDLKNDPTGIQNRSGVLFFLTTNQCFSSVSAVELFVVEKKLFIHEYISGYYRVSSYFFGKLLSDLLPMRMLPSIIFTCIIYFLLGLKPVVEAFFIMMFTLMMVAYSASSMALAIAAGQSVVSVATLLMTISFVFMMIFSGLLVNLRTVGPWLSWLQYFSIPRYGFEALQHNEFLGQNFCPGVNVTANNTCSYAICTGEDFLLNQGIDLSPWGLWKNHVALACMIVIFLIIAYLKLLLLKKYS</sequence>
<evidence type="ECO:0000256" key="15">
    <source>
        <dbReference type="ARBA" id="ARBA00023128"/>
    </source>
</evidence>
<dbReference type="GO" id="GO:0016324">
    <property type="term" value="C:apical plasma membrane"/>
    <property type="evidence" value="ECO:0007669"/>
    <property type="project" value="UniProtKB-SubCell"/>
</dbReference>
<dbReference type="AlphaFoldDB" id="A0A9B0L9F1"/>
<evidence type="ECO:0000256" key="25">
    <source>
        <dbReference type="ARBA" id="ARBA00047516"/>
    </source>
</evidence>
<evidence type="ECO:0000256" key="21">
    <source>
        <dbReference type="ARBA" id="ARBA00034018"/>
    </source>
</evidence>
<dbReference type="Gene3D" id="3.40.50.300">
    <property type="entry name" value="P-loop containing nucleotide triphosphate hydrolases"/>
    <property type="match status" value="1"/>
</dbReference>
<dbReference type="SMART" id="SM00382">
    <property type="entry name" value="AAA"/>
    <property type="match status" value="1"/>
</dbReference>
<evidence type="ECO:0000256" key="33">
    <source>
        <dbReference type="ARBA" id="ARBA00049018"/>
    </source>
</evidence>
<dbReference type="EC" id="7.6.2.2" evidence="4"/>
<evidence type="ECO:0000256" key="1">
    <source>
        <dbReference type="ARBA" id="ARBA00004225"/>
    </source>
</evidence>
<evidence type="ECO:0000256" key="30">
    <source>
        <dbReference type="ARBA" id="ARBA00048296"/>
    </source>
</evidence>
<comment type="catalytic activity">
    <reaction evidence="34">
        <text>indoxyl sulfate(in) + ATP + H2O = indoxyl sulfate(out) + ADP + phosphate + H(+)</text>
        <dbReference type="Rhea" id="RHEA:61332"/>
        <dbReference type="ChEBI" id="CHEBI:15377"/>
        <dbReference type="ChEBI" id="CHEBI:15378"/>
        <dbReference type="ChEBI" id="CHEBI:30616"/>
        <dbReference type="ChEBI" id="CHEBI:43474"/>
        <dbReference type="ChEBI" id="CHEBI:144643"/>
        <dbReference type="ChEBI" id="CHEBI:456216"/>
    </reaction>
    <physiologicalReaction direction="left-to-right" evidence="34">
        <dbReference type="Rhea" id="RHEA:61333"/>
    </physiologicalReaction>
</comment>